<accession>A0A8K0JT28</accession>
<dbReference type="InterPro" id="IPR046792">
    <property type="entry name" value="Peptidase_C54_cat"/>
</dbReference>
<dbReference type="GO" id="GO:0000407">
    <property type="term" value="C:phagophore assembly site"/>
    <property type="evidence" value="ECO:0007669"/>
    <property type="project" value="UniProtKB-SubCell"/>
</dbReference>
<dbReference type="OrthoDB" id="2960936at2759"/>
<feature type="compositionally biased region" description="Polar residues" evidence="13">
    <location>
        <begin position="146"/>
        <end position="157"/>
    </location>
</feature>
<dbReference type="SUPFAM" id="SSF54001">
    <property type="entry name" value="Cysteine proteinases"/>
    <property type="match status" value="1"/>
</dbReference>
<feature type="compositionally biased region" description="Polar residues" evidence="13">
    <location>
        <begin position="259"/>
        <end position="284"/>
    </location>
</feature>
<evidence type="ECO:0000313" key="15">
    <source>
        <dbReference type="EMBL" id="KAG7575324.1"/>
    </source>
</evidence>
<keyword evidence="16" id="KW-1185">Reference proteome</keyword>
<evidence type="ECO:0000256" key="4">
    <source>
        <dbReference type="ARBA" id="ARBA00022448"/>
    </source>
</evidence>
<evidence type="ECO:0000256" key="13">
    <source>
        <dbReference type="SAM" id="MobiDB-lite"/>
    </source>
</evidence>
<dbReference type="GO" id="GO:0016485">
    <property type="term" value="P:protein processing"/>
    <property type="evidence" value="ECO:0007669"/>
    <property type="project" value="TreeGrafter"/>
</dbReference>
<dbReference type="GO" id="GO:0035973">
    <property type="term" value="P:aggrephagy"/>
    <property type="evidence" value="ECO:0007669"/>
    <property type="project" value="TreeGrafter"/>
</dbReference>
<keyword evidence="4" id="KW-0813">Transport</keyword>
<evidence type="ECO:0000256" key="11">
    <source>
        <dbReference type="ARBA" id="ARBA00029362"/>
    </source>
</evidence>
<evidence type="ECO:0000256" key="6">
    <source>
        <dbReference type="ARBA" id="ARBA00022670"/>
    </source>
</evidence>
<evidence type="ECO:0000256" key="2">
    <source>
        <dbReference type="ARBA" id="ARBA00004496"/>
    </source>
</evidence>
<keyword evidence="10" id="KW-0072">Autophagy</keyword>
<evidence type="ECO:0000256" key="9">
    <source>
        <dbReference type="ARBA" id="ARBA00022927"/>
    </source>
</evidence>
<dbReference type="InterPro" id="IPR005078">
    <property type="entry name" value="Peptidase_C54"/>
</dbReference>
<keyword evidence="9" id="KW-0653">Protein transport</keyword>
<evidence type="ECO:0000256" key="7">
    <source>
        <dbReference type="ARBA" id="ARBA00022801"/>
    </source>
</evidence>
<proteinExistence type="inferred from homology"/>
<dbReference type="GO" id="GO:0034727">
    <property type="term" value="P:piecemeal microautophagy of the nucleus"/>
    <property type="evidence" value="ECO:0007669"/>
    <property type="project" value="TreeGrafter"/>
</dbReference>
<evidence type="ECO:0000256" key="1">
    <source>
        <dbReference type="ARBA" id="ARBA00004329"/>
    </source>
</evidence>
<feature type="compositionally biased region" description="Acidic residues" evidence="13">
    <location>
        <begin position="950"/>
        <end position="966"/>
    </location>
</feature>
<evidence type="ECO:0000256" key="12">
    <source>
        <dbReference type="ARBA" id="ARBA00030240"/>
    </source>
</evidence>
<name>A0A8K0JT28_9TREE</name>
<dbReference type="AlphaFoldDB" id="A0A8K0JT28"/>
<feature type="compositionally biased region" description="Low complexity" evidence="13">
    <location>
        <begin position="446"/>
        <end position="458"/>
    </location>
</feature>
<feature type="compositionally biased region" description="Polar residues" evidence="13">
    <location>
        <begin position="423"/>
        <end position="434"/>
    </location>
</feature>
<feature type="region of interest" description="Disordered" evidence="13">
    <location>
        <begin position="322"/>
        <end position="357"/>
    </location>
</feature>
<dbReference type="GO" id="GO:0019786">
    <property type="term" value="F:protein-phosphatidylethanolamide deconjugating activity"/>
    <property type="evidence" value="ECO:0007669"/>
    <property type="project" value="InterPro"/>
</dbReference>
<dbReference type="EMBL" id="JABELV010000005">
    <property type="protein sequence ID" value="KAG7575324.1"/>
    <property type="molecule type" value="Genomic_DNA"/>
</dbReference>
<gene>
    <name evidence="15" type="ORF">FFLO_00488</name>
</gene>
<organism evidence="15 16">
    <name type="scientific">Filobasidium floriforme</name>
    <dbReference type="NCBI Taxonomy" id="5210"/>
    <lineage>
        <taxon>Eukaryota</taxon>
        <taxon>Fungi</taxon>
        <taxon>Dikarya</taxon>
        <taxon>Basidiomycota</taxon>
        <taxon>Agaricomycotina</taxon>
        <taxon>Tremellomycetes</taxon>
        <taxon>Filobasidiales</taxon>
        <taxon>Filobasidiaceae</taxon>
        <taxon>Filobasidium</taxon>
    </lineage>
</organism>
<reference evidence="15" key="1">
    <citation type="submission" date="2020-04" db="EMBL/GenBank/DDBJ databases">
        <title>Analysis of mating type loci in Filobasidium floriforme.</title>
        <authorList>
            <person name="Nowrousian M."/>
        </authorList>
    </citation>
    <scope>NUCLEOTIDE SEQUENCE</scope>
    <source>
        <strain evidence="15">CBS 6242</strain>
    </source>
</reference>
<keyword evidence="5" id="KW-0963">Cytoplasm</keyword>
<feature type="compositionally biased region" description="Basic and acidic residues" evidence="13">
    <location>
        <begin position="26"/>
        <end position="42"/>
    </location>
</feature>
<comment type="similarity">
    <text evidence="3">Belongs to the peptidase C54 family.</text>
</comment>
<feature type="compositionally biased region" description="Basic and acidic residues" evidence="13">
    <location>
        <begin position="55"/>
        <end position="76"/>
    </location>
</feature>
<dbReference type="GO" id="GO:0000423">
    <property type="term" value="P:mitophagy"/>
    <property type="evidence" value="ECO:0007669"/>
    <property type="project" value="TreeGrafter"/>
</dbReference>
<feature type="compositionally biased region" description="Polar residues" evidence="13">
    <location>
        <begin position="118"/>
        <end position="139"/>
    </location>
</feature>
<keyword evidence="8" id="KW-0788">Thiol protease</keyword>
<feature type="region of interest" description="Disordered" evidence="13">
    <location>
        <begin position="470"/>
        <end position="502"/>
    </location>
</feature>
<feature type="region of interest" description="Disordered" evidence="13">
    <location>
        <begin position="403"/>
        <end position="458"/>
    </location>
</feature>
<protein>
    <recommendedName>
        <fullName evidence="12">Autophagy-related protein 4</fullName>
    </recommendedName>
</protein>
<dbReference type="InterPro" id="IPR038765">
    <property type="entry name" value="Papain-like_cys_pep_sf"/>
</dbReference>
<evidence type="ECO:0000259" key="14">
    <source>
        <dbReference type="Pfam" id="PF03416"/>
    </source>
</evidence>
<feature type="compositionally biased region" description="Polar residues" evidence="13">
    <location>
        <begin position="224"/>
        <end position="237"/>
    </location>
</feature>
<feature type="region of interest" description="Disordered" evidence="13">
    <location>
        <begin position="1080"/>
        <end position="1103"/>
    </location>
</feature>
<dbReference type="Proteomes" id="UP000812966">
    <property type="component" value="Unassembled WGS sequence"/>
</dbReference>
<feature type="compositionally biased region" description="Low complexity" evidence="13">
    <location>
        <begin position="166"/>
        <end position="192"/>
    </location>
</feature>
<evidence type="ECO:0000256" key="3">
    <source>
        <dbReference type="ARBA" id="ARBA00010958"/>
    </source>
</evidence>
<dbReference type="GO" id="GO:0000045">
    <property type="term" value="P:autophagosome assembly"/>
    <property type="evidence" value="ECO:0007669"/>
    <property type="project" value="TreeGrafter"/>
</dbReference>
<feature type="region of interest" description="Disordered" evidence="13">
    <location>
        <begin position="945"/>
        <end position="1020"/>
    </location>
</feature>
<evidence type="ECO:0000256" key="10">
    <source>
        <dbReference type="ARBA" id="ARBA00023006"/>
    </source>
</evidence>
<comment type="catalytic activity">
    <reaction evidence="11">
        <text>[protein]-C-terminal L-amino acid-glycyl-phosphatidylethanolamide + H2O = [protein]-C-terminal L-amino acid-glycine + a 1,2-diacyl-sn-glycero-3-phosphoethanolamine</text>
        <dbReference type="Rhea" id="RHEA:67548"/>
        <dbReference type="Rhea" id="RHEA-COMP:17323"/>
        <dbReference type="Rhea" id="RHEA-COMP:17324"/>
        <dbReference type="ChEBI" id="CHEBI:15377"/>
        <dbReference type="ChEBI" id="CHEBI:64612"/>
        <dbReference type="ChEBI" id="CHEBI:172940"/>
        <dbReference type="ChEBI" id="CHEBI:172941"/>
    </reaction>
    <physiologicalReaction direction="left-to-right" evidence="11">
        <dbReference type="Rhea" id="RHEA:67549"/>
    </physiologicalReaction>
</comment>
<dbReference type="PANTHER" id="PTHR22624:SF49">
    <property type="entry name" value="CYSTEINE PROTEASE"/>
    <property type="match status" value="1"/>
</dbReference>
<evidence type="ECO:0000256" key="5">
    <source>
        <dbReference type="ARBA" id="ARBA00022490"/>
    </source>
</evidence>
<dbReference type="GO" id="GO:0015031">
    <property type="term" value="P:protein transport"/>
    <property type="evidence" value="ECO:0007669"/>
    <property type="project" value="UniProtKB-KW"/>
</dbReference>
<comment type="caution">
    <text evidence="15">The sequence shown here is derived from an EMBL/GenBank/DDBJ whole genome shotgun (WGS) entry which is preliminary data.</text>
</comment>
<sequence length="1103" mass="118476">MYGKAARKGGDLPSEFGDLGGQQAFPKRETSPKDRTMRRDIPEAVGDSFFDVADDADKRSRKDTLRAKPKKTKSEKGTYPGLPPSDQPAQSMSRRLKKKASKLFSKPRTESERPELPTTDSTSTAAGLSRMQSQSTGTSGERRDSLTTTSSEFSVASANEPVAGPSSHLSISPPSRRSSHSSARSSARSFFSKSRRSSSQKDEPPAVPYRQQGPSHLPLGQPIPVSSSLPATRNPRGNSLRDWEQGEDSGTFSDIPEVVTTSATPGPSALRSSETYSGYPTDAQQPGIGGRVSNWFANIIPGTAGTGGVSGTAVPGRGPIPTSVSAPGRASFSSMPGDLTTASGNSLTASPGRKMTSTTSFLQAARQRAAGMGRWVLDSEALPEGTEPIWILGVEHRYELGPEDRLGEDASNSEEGSWGRQYAKTSGSASTGSPKSKHLQTKRAGSPSPSSLSTNSSNYFSSKTGVNIGSLNLTSSPGKKGKGSGTSDGDGALGSPGRGMRSLLSMNREKDRQSPTAQSWPDEFLQDFRSIVWCTYRSQYAPILSLPADMFLPNPKAYLEAQLPPLSNEPQEILVSSSQPGVNNGKSSWSWVSSVGAGILSSGNPTERGLTSDAGWGCMLRTGQCLLANSLIRRHLGRDWRPNSDRMSEIAENGEARRDRASYVQILSWFLDDPSAICPFSVHRMALIGKQLGKEIGEWFGPSTAAGAIKTLTNAFPACGLAVSAATDGIIFRSDVFAASNTDDGGWSPVIQGLPWSEQSHPTGAGFGSKAVLVLVNVRLGTTAVNPIYYDSLKTLFTAPQTVGIAGGRPGSSYYFVGYQGDSLFYFDPHFTRPAVPLHTPSAERKVGTRTETGAIPIINATTRNTEPDDQPDLRSREDNVTWLTSAYTPEQLSTFHCDRVRKMPMSSLDPSMLLGFLIQDHDDWQDFCARMNNVRHKIFSVQDQPMSWSDDDDDPGMESLSETDDGFSLGSNRGANDPLRSVQLDRGGSMESESVPTDDESDLVITVPPTPTRRRLRPSATETTLNARAMMDDPAQRITSPPASAAEEQPLFDSSAVLLIKPSLDEVTVFDEDNGVIVMSDTPPNDHAISRAASQDDTIKRK</sequence>
<feature type="domain" description="Peptidase C54 catalytic" evidence="14">
    <location>
        <begin position="522"/>
        <end position="930"/>
    </location>
</feature>
<feature type="compositionally biased region" description="Gly residues" evidence="13">
    <location>
        <begin position="483"/>
        <end position="497"/>
    </location>
</feature>
<dbReference type="Pfam" id="PF03416">
    <property type="entry name" value="Peptidase_C54"/>
    <property type="match status" value="1"/>
</dbReference>
<keyword evidence="6" id="KW-0645">Protease</keyword>
<evidence type="ECO:0000256" key="8">
    <source>
        <dbReference type="ARBA" id="ARBA00022807"/>
    </source>
</evidence>
<dbReference type="PANTHER" id="PTHR22624">
    <property type="entry name" value="CYSTEINE PROTEASE ATG4"/>
    <property type="match status" value="1"/>
</dbReference>
<feature type="compositionally biased region" description="Polar residues" evidence="13">
    <location>
        <begin position="340"/>
        <end position="357"/>
    </location>
</feature>
<keyword evidence="7" id="KW-0378">Hydrolase</keyword>
<dbReference type="GO" id="GO:0004197">
    <property type="term" value="F:cysteine-type endopeptidase activity"/>
    <property type="evidence" value="ECO:0007669"/>
    <property type="project" value="TreeGrafter"/>
</dbReference>
<feature type="region of interest" description="Disordered" evidence="13">
    <location>
        <begin position="1"/>
        <end position="287"/>
    </location>
</feature>
<evidence type="ECO:0000313" key="16">
    <source>
        <dbReference type="Proteomes" id="UP000812966"/>
    </source>
</evidence>
<comment type="subcellular location">
    <subcellularLocation>
        <location evidence="2">Cytoplasm</location>
    </subcellularLocation>
    <subcellularLocation>
        <location evidence="1">Preautophagosomal structure</location>
    </subcellularLocation>
</comment>